<name>A0A3L6T9G7_PANMI</name>
<gene>
    <name evidence="2" type="ORF">C2845_PM03G18040</name>
</gene>
<protein>
    <submittedName>
        <fullName evidence="2">Uncharacterized protein</fullName>
    </submittedName>
</protein>
<proteinExistence type="predicted"/>
<feature type="transmembrane region" description="Helical" evidence="1">
    <location>
        <begin position="30"/>
        <end position="49"/>
    </location>
</feature>
<keyword evidence="1" id="KW-0812">Transmembrane</keyword>
<keyword evidence="1" id="KW-0472">Membrane</keyword>
<dbReference type="Proteomes" id="UP000275267">
    <property type="component" value="Unassembled WGS sequence"/>
</dbReference>
<reference evidence="3" key="1">
    <citation type="journal article" date="2019" name="Nat. Commun.">
        <title>The genome of broomcorn millet.</title>
        <authorList>
            <person name="Zou C."/>
            <person name="Miki D."/>
            <person name="Li D."/>
            <person name="Tang Q."/>
            <person name="Xiao L."/>
            <person name="Rajput S."/>
            <person name="Deng P."/>
            <person name="Jia W."/>
            <person name="Huang R."/>
            <person name="Zhang M."/>
            <person name="Sun Y."/>
            <person name="Hu J."/>
            <person name="Fu X."/>
            <person name="Schnable P.S."/>
            <person name="Li F."/>
            <person name="Zhang H."/>
            <person name="Feng B."/>
            <person name="Zhu X."/>
            <person name="Liu R."/>
            <person name="Schnable J.C."/>
            <person name="Zhu J.-K."/>
            <person name="Zhang H."/>
        </authorList>
    </citation>
    <scope>NUCLEOTIDE SEQUENCE [LARGE SCALE GENOMIC DNA]</scope>
</reference>
<dbReference type="OrthoDB" id="692418at2759"/>
<sequence>MNMDPEFAAILAQLEANREAIKKSLRDEKINRRLIVGSGVAAVAFTWVITEPGLI</sequence>
<evidence type="ECO:0000313" key="2">
    <source>
        <dbReference type="EMBL" id="RLN33506.1"/>
    </source>
</evidence>
<accession>A0A3L6T9G7</accession>
<organism evidence="2 3">
    <name type="scientific">Panicum miliaceum</name>
    <name type="common">Proso millet</name>
    <name type="synonym">Broomcorn millet</name>
    <dbReference type="NCBI Taxonomy" id="4540"/>
    <lineage>
        <taxon>Eukaryota</taxon>
        <taxon>Viridiplantae</taxon>
        <taxon>Streptophyta</taxon>
        <taxon>Embryophyta</taxon>
        <taxon>Tracheophyta</taxon>
        <taxon>Spermatophyta</taxon>
        <taxon>Magnoliopsida</taxon>
        <taxon>Liliopsida</taxon>
        <taxon>Poales</taxon>
        <taxon>Poaceae</taxon>
        <taxon>PACMAD clade</taxon>
        <taxon>Panicoideae</taxon>
        <taxon>Panicodae</taxon>
        <taxon>Paniceae</taxon>
        <taxon>Panicinae</taxon>
        <taxon>Panicum</taxon>
        <taxon>Panicum sect. Panicum</taxon>
    </lineage>
</organism>
<keyword evidence="3" id="KW-1185">Reference proteome</keyword>
<comment type="caution">
    <text evidence="2">The sequence shown here is derived from an EMBL/GenBank/DDBJ whole genome shotgun (WGS) entry which is preliminary data.</text>
</comment>
<dbReference type="AlphaFoldDB" id="A0A3L6T9G7"/>
<evidence type="ECO:0000256" key="1">
    <source>
        <dbReference type="SAM" id="Phobius"/>
    </source>
</evidence>
<dbReference type="EMBL" id="PQIB02000002">
    <property type="protein sequence ID" value="RLN33506.1"/>
    <property type="molecule type" value="Genomic_DNA"/>
</dbReference>
<keyword evidence="1" id="KW-1133">Transmembrane helix</keyword>
<evidence type="ECO:0000313" key="3">
    <source>
        <dbReference type="Proteomes" id="UP000275267"/>
    </source>
</evidence>